<reference evidence="1" key="3">
    <citation type="submission" date="2015-04" db="UniProtKB">
        <authorList>
            <consortium name="EnsemblPlants"/>
        </authorList>
    </citation>
    <scope>IDENTIFICATION</scope>
</reference>
<reference evidence="2" key="2">
    <citation type="submission" date="2013-12" db="EMBL/GenBank/DDBJ databases">
        <authorList>
            <person name="Yu Y."/>
            <person name="Lee S."/>
            <person name="de Baynast K."/>
            <person name="Wissotski M."/>
            <person name="Liu L."/>
            <person name="Talag J."/>
            <person name="Goicoechea J."/>
            <person name="Angelova A."/>
            <person name="Jetty R."/>
            <person name="Kudrna D."/>
            <person name="Golser W."/>
            <person name="Rivera L."/>
            <person name="Zhang J."/>
            <person name="Wing R."/>
        </authorList>
    </citation>
    <scope>NUCLEOTIDE SEQUENCE</scope>
</reference>
<dbReference type="eggNOG" id="KOG0251">
    <property type="taxonomic scope" value="Eukaryota"/>
</dbReference>
<dbReference type="HOGENOM" id="CLU_1565119_0_0_1"/>
<dbReference type="Proteomes" id="UP000032180">
    <property type="component" value="Chromosome 1"/>
</dbReference>
<dbReference type="EnsemblPlants" id="LPERR01G25020.1">
    <property type="protein sequence ID" value="LPERR01G25020.1"/>
    <property type="gene ID" value="LPERR01G25020"/>
</dbReference>
<protein>
    <submittedName>
        <fullName evidence="1">Uncharacterized protein</fullName>
    </submittedName>
</protein>
<reference evidence="1 2" key="1">
    <citation type="submission" date="2012-08" db="EMBL/GenBank/DDBJ databases">
        <title>Oryza genome evolution.</title>
        <authorList>
            <person name="Wing R.A."/>
        </authorList>
    </citation>
    <scope>NUCLEOTIDE SEQUENCE</scope>
</reference>
<dbReference type="STRING" id="77586.A0A0D9V523"/>
<keyword evidence="2" id="KW-1185">Reference proteome</keyword>
<sequence length="171" mass="18453">MRATAHHPSMAPPTAHHLDALVAFGRGSRLSASVLTDRLRPRILLSRDAFILRDQLVAALVRHPASGRNPLALPASHSADPSPRPHGVRFSARLLELILLLPDGATDADYLTALPNSHLTAELAAFASDADALRHAPSPSTAPQENTLVWELIRLTEEDRAAAERNIATRV</sequence>
<evidence type="ECO:0000313" key="1">
    <source>
        <dbReference type="EnsemblPlants" id="LPERR01G25020.1"/>
    </source>
</evidence>
<proteinExistence type="predicted"/>
<name>A0A0D9V523_9ORYZ</name>
<dbReference type="AlphaFoldDB" id="A0A0D9V523"/>
<organism evidence="1 2">
    <name type="scientific">Leersia perrieri</name>
    <dbReference type="NCBI Taxonomy" id="77586"/>
    <lineage>
        <taxon>Eukaryota</taxon>
        <taxon>Viridiplantae</taxon>
        <taxon>Streptophyta</taxon>
        <taxon>Embryophyta</taxon>
        <taxon>Tracheophyta</taxon>
        <taxon>Spermatophyta</taxon>
        <taxon>Magnoliopsida</taxon>
        <taxon>Liliopsida</taxon>
        <taxon>Poales</taxon>
        <taxon>Poaceae</taxon>
        <taxon>BOP clade</taxon>
        <taxon>Oryzoideae</taxon>
        <taxon>Oryzeae</taxon>
        <taxon>Oryzinae</taxon>
        <taxon>Leersia</taxon>
    </lineage>
</organism>
<evidence type="ECO:0000313" key="2">
    <source>
        <dbReference type="Proteomes" id="UP000032180"/>
    </source>
</evidence>
<dbReference type="Gramene" id="LPERR01G25020.1">
    <property type="protein sequence ID" value="LPERR01G25020.1"/>
    <property type="gene ID" value="LPERR01G25020"/>
</dbReference>
<accession>A0A0D9V523</accession>